<organism evidence="2 3">
    <name type="scientific">Campylobacter showae CSUNSWCD</name>
    <dbReference type="NCBI Taxonomy" id="1244083"/>
    <lineage>
        <taxon>Bacteria</taxon>
        <taxon>Pseudomonadati</taxon>
        <taxon>Campylobacterota</taxon>
        <taxon>Epsilonproteobacteria</taxon>
        <taxon>Campylobacterales</taxon>
        <taxon>Campylobacteraceae</taxon>
        <taxon>Campylobacter</taxon>
    </lineage>
</organism>
<reference evidence="2 3" key="1">
    <citation type="journal article" date="2013" name="Genome Announc.">
        <title>Genome Sequence of Campylobacter showae UNSWCD, Isolated from a Patient with Crohn's Disease.</title>
        <authorList>
            <person name="Tay A.P."/>
            <person name="Kaakoush N.O."/>
            <person name="Deshpande N.P."/>
            <person name="Chen Z."/>
            <person name="Mitchell H."/>
            <person name="Wilkins M.R."/>
        </authorList>
    </citation>
    <scope>NUCLEOTIDE SEQUENCE [LARGE SCALE GENOMIC DNA]</scope>
    <source>
        <strain evidence="2 3">CSUNSWCD</strain>
    </source>
</reference>
<evidence type="ECO:0000313" key="2">
    <source>
        <dbReference type="EMBL" id="EKU12214.1"/>
    </source>
</evidence>
<dbReference type="RefSeq" id="WP_009492592.1">
    <property type="nucleotide sequence ID" value="NZ_AMZQ01000001.1"/>
</dbReference>
<protein>
    <submittedName>
        <fullName evidence="2">Uncharacterized protein</fullName>
    </submittedName>
</protein>
<proteinExistence type="predicted"/>
<dbReference type="EMBL" id="AMZQ01000001">
    <property type="protein sequence ID" value="EKU12214.1"/>
    <property type="molecule type" value="Genomic_DNA"/>
</dbReference>
<accession>M5IRP3</accession>
<dbReference type="Proteomes" id="UP000011939">
    <property type="component" value="Unassembled WGS sequence"/>
</dbReference>
<comment type="caution">
    <text evidence="2">The sequence shown here is derived from an EMBL/GenBank/DDBJ whole genome shotgun (WGS) entry which is preliminary data.</text>
</comment>
<evidence type="ECO:0000256" key="1">
    <source>
        <dbReference type="SAM" id="MobiDB-lite"/>
    </source>
</evidence>
<gene>
    <name evidence="2" type="ORF">CSUNSWCD_154</name>
</gene>
<sequence length="84" mass="9509">MCKFDFGARLLHLECAGEPFRMVLLRCGRSILPSCAQNAGNKAKKPPKFASFKFNGEFTDDANPEPSNLQSRTDYKESRLRQIL</sequence>
<dbReference type="STRING" id="1244083.CSUNSWCD_154"/>
<evidence type="ECO:0000313" key="3">
    <source>
        <dbReference type="Proteomes" id="UP000011939"/>
    </source>
</evidence>
<feature type="compositionally biased region" description="Basic and acidic residues" evidence="1">
    <location>
        <begin position="73"/>
        <end position="84"/>
    </location>
</feature>
<feature type="region of interest" description="Disordered" evidence="1">
    <location>
        <begin position="58"/>
        <end position="84"/>
    </location>
</feature>
<name>M5IRP3_9BACT</name>
<dbReference type="PATRIC" id="fig|1244083.3.peg.157"/>
<dbReference type="AlphaFoldDB" id="M5IRP3"/>